<dbReference type="InterPro" id="IPR040511">
    <property type="entry name" value="AGS_C"/>
</dbReference>
<dbReference type="InterPro" id="IPR006116">
    <property type="entry name" value="NT_2-5OAS_ClassI-CCAase"/>
</dbReference>
<evidence type="ECO:0000313" key="3">
    <source>
        <dbReference type="EMBL" id="MCK9685719.1"/>
    </source>
</evidence>
<dbReference type="CDD" id="cd05400">
    <property type="entry name" value="NT_2-5OAS_ClassI-CCAase"/>
    <property type="match status" value="1"/>
</dbReference>
<sequence length="479" mass="54067">MKLIEQFKTFLDEEVNLNQTRVDQLDSSVEAVQRAIKASSWGAKIVEFRGHGSWAHGTIIKPVSGDEFDADLLAIVEPVTGWTAAEYIDNLYNALKENSTYKDKVRRYSYCVTIEYAKERRIDIAPCVLGRQVNGIYEVCNRTTDTFKQTEPIRYTDWVKSKNGVAGGNDMKKVTRLLKHLRAIKTNFTCPSFLLTTLIGLRISDSDKDSKDFVDTPTCLKTIIGRLDDWLQANASLPTVRNPVLAPEVQSEVWDDTKYANFRDKINVYRGWIDDAYDEQDKEESIAKWRRVFGDAFAASETKAAARVSESITKRAAVAVYGQFKDLVDMVKARGKDVIPSSLVRLPHVRRPTWRAAPQQQQHTVRVSADLLTSRNGAFLRNIASGEPLPNHRGIRFKATNAVGVPFGDDYKLQWRVANTDTEALDAGQLRGEFNEGKTAESHNESLGFRGVHFVQAFLVKKSDRKIYGVSEPFYVVVE</sequence>
<gene>
    <name evidence="3" type="ORF">LPC04_08350</name>
</gene>
<comment type="caution">
    <text evidence="3">The sequence shown here is derived from an EMBL/GenBank/DDBJ whole genome shotgun (WGS) entry which is preliminary data.</text>
</comment>
<dbReference type="GO" id="GO:0051607">
    <property type="term" value="P:defense response to virus"/>
    <property type="evidence" value="ECO:0007669"/>
    <property type="project" value="UniProtKB-KW"/>
</dbReference>
<reference evidence="3" key="1">
    <citation type="submission" date="2021-11" db="EMBL/GenBank/DDBJ databases">
        <title>BS-T2-15 a new species belonging to the Comamonadaceae family isolated from the soil of a French oak forest.</title>
        <authorList>
            <person name="Mieszkin S."/>
            <person name="Alain K."/>
        </authorList>
    </citation>
    <scope>NUCLEOTIDE SEQUENCE</scope>
    <source>
        <strain evidence="3">BS-T2-15</strain>
    </source>
</reference>
<feature type="domain" description="Adenylyl/Guanylyl and SMODS C-terminal sensor" evidence="2">
    <location>
        <begin position="352"/>
        <end position="462"/>
    </location>
</feature>
<proteinExistence type="predicted"/>
<dbReference type="EMBL" id="JAJLJH010000001">
    <property type="protein sequence ID" value="MCK9685719.1"/>
    <property type="molecule type" value="Genomic_DNA"/>
</dbReference>
<accession>A0A9X1YFT8</accession>
<dbReference type="Pfam" id="PF18144">
    <property type="entry name" value="SMODS"/>
    <property type="match status" value="1"/>
</dbReference>
<evidence type="ECO:0000259" key="2">
    <source>
        <dbReference type="Pfam" id="PF18134"/>
    </source>
</evidence>
<keyword evidence="4" id="KW-1185">Reference proteome</keyword>
<organism evidence="3 4">
    <name type="scientific">Scleromatobacter humisilvae</name>
    <dbReference type="NCBI Taxonomy" id="2897159"/>
    <lineage>
        <taxon>Bacteria</taxon>
        <taxon>Pseudomonadati</taxon>
        <taxon>Pseudomonadota</taxon>
        <taxon>Betaproteobacteria</taxon>
        <taxon>Burkholderiales</taxon>
        <taxon>Sphaerotilaceae</taxon>
        <taxon>Scleromatobacter</taxon>
    </lineage>
</organism>
<name>A0A9X1YFT8_9BURK</name>
<evidence type="ECO:0000256" key="1">
    <source>
        <dbReference type="ARBA" id="ARBA00023118"/>
    </source>
</evidence>
<dbReference type="GO" id="GO:0016779">
    <property type="term" value="F:nucleotidyltransferase activity"/>
    <property type="evidence" value="ECO:0007669"/>
    <property type="project" value="InterPro"/>
</dbReference>
<dbReference type="AlphaFoldDB" id="A0A9X1YFT8"/>
<dbReference type="RefSeq" id="WP_275681714.1">
    <property type="nucleotide sequence ID" value="NZ_JAJLJH010000001.1"/>
</dbReference>
<dbReference type="Pfam" id="PF18134">
    <property type="entry name" value="AGS_C"/>
    <property type="match status" value="1"/>
</dbReference>
<protein>
    <recommendedName>
        <fullName evidence="2">Adenylyl/Guanylyl and SMODS C-terminal sensor domain-containing protein</fullName>
    </recommendedName>
</protein>
<dbReference type="Proteomes" id="UP001139353">
    <property type="component" value="Unassembled WGS sequence"/>
</dbReference>
<evidence type="ECO:0000313" key="4">
    <source>
        <dbReference type="Proteomes" id="UP001139353"/>
    </source>
</evidence>
<keyword evidence="1" id="KW-0051">Antiviral defense</keyword>